<feature type="transmembrane region" description="Helical" evidence="1">
    <location>
        <begin position="20"/>
        <end position="40"/>
    </location>
</feature>
<accession>A0AAV0V8W3</accession>
<dbReference type="PANTHER" id="PTHR35982:SF1">
    <property type="entry name" value="SPIROCYCLASE, AVEC FAMILY"/>
    <property type="match status" value="1"/>
</dbReference>
<evidence type="ECO:0000256" key="1">
    <source>
        <dbReference type="SAM" id="Phobius"/>
    </source>
</evidence>
<dbReference type="AlphaFoldDB" id="A0AAV0V8W3"/>
<organism evidence="3 4">
    <name type="scientific">Peronospora destructor</name>
    <dbReference type="NCBI Taxonomy" id="86335"/>
    <lineage>
        <taxon>Eukaryota</taxon>
        <taxon>Sar</taxon>
        <taxon>Stramenopiles</taxon>
        <taxon>Oomycota</taxon>
        <taxon>Peronosporomycetes</taxon>
        <taxon>Peronosporales</taxon>
        <taxon>Peronosporaceae</taxon>
        <taxon>Peronospora</taxon>
    </lineage>
</organism>
<gene>
    <name evidence="3" type="ORF">PDE001_LOCUS8589</name>
</gene>
<feature type="transmembrane region" description="Helical" evidence="1">
    <location>
        <begin position="73"/>
        <end position="98"/>
    </location>
</feature>
<dbReference type="PANTHER" id="PTHR35982">
    <property type="entry name" value="AGAP005361-PA"/>
    <property type="match status" value="1"/>
</dbReference>
<comment type="caution">
    <text evidence="3">The sequence shown here is derived from an EMBL/GenBank/DDBJ whole genome shotgun (WGS) entry which is preliminary data.</text>
</comment>
<dbReference type="Proteomes" id="UP001162029">
    <property type="component" value="Unassembled WGS sequence"/>
</dbReference>
<dbReference type="Pfam" id="PF25085">
    <property type="entry name" value="DUF7802"/>
    <property type="match status" value="1"/>
</dbReference>
<evidence type="ECO:0000313" key="3">
    <source>
        <dbReference type="EMBL" id="CAI5743169.1"/>
    </source>
</evidence>
<dbReference type="EMBL" id="CANTFM010001837">
    <property type="protein sequence ID" value="CAI5743169.1"/>
    <property type="molecule type" value="Genomic_DNA"/>
</dbReference>
<feature type="domain" description="DUF7802" evidence="2">
    <location>
        <begin position="51"/>
        <end position="124"/>
    </location>
</feature>
<feature type="transmembrane region" description="Helical" evidence="1">
    <location>
        <begin position="118"/>
        <end position="139"/>
    </location>
</feature>
<sequence length="156" mass="17522">MVTTSFVMPIAFLRPLNENVSLATVEGVTYLSVFLLMLHVHSSGKAQRHHAQLYYIASVVTLRLRIDPFFQPFAMGSLMLLLVFPFELLGTKFLWWMWHDTDPFLADRLMGVPCHSLFTITSLLLHSVVCTPFCAALGLRATTTRRNTGSPSGVCF</sequence>
<keyword evidence="4" id="KW-1185">Reference proteome</keyword>
<evidence type="ECO:0000259" key="2">
    <source>
        <dbReference type="Pfam" id="PF25085"/>
    </source>
</evidence>
<dbReference type="InterPro" id="IPR056704">
    <property type="entry name" value="DUF7802"/>
</dbReference>
<name>A0AAV0V8W3_9STRA</name>
<proteinExistence type="predicted"/>
<protein>
    <recommendedName>
        <fullName evidence="2">DUF7802 domain-containing protein</fullName>
    </recommendedName>
</protein>
<reference evidence="3" key="1">
    <citation type="submission" date="2022-12" db="EMBL/GenBank/DDBJ databases">
        <authorList>
            <person name="Webb A."/>
        </authorList>
    </citation>
    <scope>NUCLEOTIDE SEQUENCE</scope>
    <source>
        <strain evidence="3">Pd1</strain>
    </source>
</reference>
<evidence type="ECO:0000313" key="4">
    <source>
        <dbReference type="Proteomes" id="UP001162029"/>
    </source>
</evidence>
<keyword evidence="1" id="KW-0812">Transmembrane</keyword>
<keyword evidence="1" id="KW-0472">Membrane</keyword>
<keyword evidence="1" id="KW-1133">Transmembrane helix</keyword>